<dbReference type="STRING" id="554155.C5FI28"/>
<name>C5FI28_ARTOC</name>
<reference evidence="3" key="1">
    <citation type="journal article" date="2012" name="MBio">
        <title>Comparative genome analysis of Trichophyton rubrum and related dermatophytes reveals candidate genes involved in infection.</title>
        <authorList>
            <person name="Martinez D.A."/>
            <person name="Oliver B.G."/>
            <person name="Graeser Y."/>
            <person name="Goldberg J.M."/>
            <person name="Li W."/>
            <person name="Martinez-Rossi N.M."/>
            <person name="Monod M."/>
            <person name="Shelest E."/>
            <person name="Barton R.C."/>
            <person name="Birch E."/>
            <person name="Brakhage A.A."/>
            <person name="Chen Z."/>
            <person name="Gurr S.J."/>
            <person name="Heiman D."/>
            <person name="Heitman J."/>
            <person name="Kosti I."/>
            <person name="Rossi A."/>
            <person name="Saif S."/>
            <person name="Samalova M."/>
            <person name="Saunders C.W."/>
            <person name="Shea T."/>
            <person name="Summerbell R.C."/>
            <person name="Xu J."/>
            <person name="Young S."/>
            <person name="Zeng Q."/>
            <person name="Birren B.W."/>
            <person name="Cuomo C.A."/>
            <person name="White T.C."/>
        </authorList>
    </citation>
    <scope>NUCLEOTIDE SEQUENCE [LARGE SCALE GENOMIC DNA]</scope>
    <source>
        <strain evidence="3">ATCC MYA-4605 / CBS 113480</strain>
    </source>
</reference>
<dbReference type="EMBL" id="DS995702">
    <property type="protein sequence ID" value="EEQ29008.1"/>
    <property type="molecule type" value="Genomic_DNA"/>
</dbReference>
<protein>
    <submittedName>
        <fullName evidence="2">Uncharacterized protein</fullName>
    </submittedName>
</protein>
<feature type="compositionally biased region" description="Low complexity" evidence="1">
    <location>
        <begin position="1"/>
        <end position="24"/>
    </location>
</feature>
<feature type="region of interest" description="Disordered" evidence="1">
    <location>
        <begin position="1"/>
        <end position="108"/>
    </location>
</feature>
<accession>C5FI28</accession>
<dbReference type="HOGENOM" id="CLU_052850_0_0_1"/>
<dbReference type="OMA" id="PYLPWAL"/>
<evidence type="ECO:0000313" key="2">
    <source>
        <dbReference type="EMBL" id="EEQ29008.1"/>
    </source>
</evidence>
<sequence>MDSSSDRASALASIQHLSSSLPLSQPWENQSSSTFGTRGRVFNPALDDPTLVRRPTALRQLHGIARPPQRKHRQSPSVASTRGDSAMSRRRSLDTERQAANSPPVRLPPVEEFGIEGILQSIEPNIQVTLDAIAEICGRSRLSLANEYGSHRPPLGEIRAPARTVDHGLLTVEEASSSTERLADDNVLVVGDDISTVDGHGHFSSTYDYLNPIHRPTGLFDFRNSIPQAWGEANASQQHAETQRLTLRRESIPAYEGAIPPTHEPQPVEKGKLPYLPWALKDHSVNSGHRATGQSMMTHPVISEVHLDAQADRTYHLTEPGRPWPSTDPTMDDPGYEGVLYTSSHTQKSHSRKSSVLTELQGFLGWLGNTNRSSDKPSHEVTSLISAQTKLRELLEKHDARLSQPPDER</sequence>
<dbReference type="AlphaFoldDB" id="C5FI28"/>
<dbReference type="GeneID" id="9223150"/>
<dbReference type="OrthoDB" id="5339332at2759"/>
<dbReference type="eggNOG" id="ENOG502SSMU">
    <property type="taxonomic scope" value="Eukaryota"/>
</dbReference>
<dbReference type="RefSeq" id="XP_002848893.1">
    <property type="nucleotide sequence ID" value="XM_002848847.1"/>
</dbReference>
<dbReference type="VEuPathDB" id="FungiDB:MCYG_01827"/>
<gene>
    <name evidence="2" type="ORF">MCYG_01827</name>
</gene>
<proteinExistence type="predicted"/>
<keyword evidence="3" id="KW-1185">Reference proteome</keyword>
<dbReference type="Proteomes" id="UP000002035">
    <property type="component" value="Unassembled WGS sequence"/>
</dbReference>
<evidence type="ECO:0000256" key="1">
    <source>
        <dbReference type="SAM" id="MobiDB-lite"/>
    </source>
</evidence>
<feature type="compositionally biased region" description="Polar residues" evidence="1">
    <location>
        <begin position="26"/>
        <end position="36"/>
    </location>
</feature>
<evidence type="ECO:0000313" key="3">
    <source>
        <dbReference type="Proteomes" id="UP000002035"/>
    </source>
</evidence>
<organism evidence="2 3">
    <name type="scientific">Arthroderma otae (strain ATCC MYA-4605 / CBS 113480)</name>
    <name type="common">Microsporum canis</name>
    <dbReference type="NCBI Taxonomy" id="554155"/>
    <lineage>
        <taxon>Eukaryota</taxon>
        <taxon>Fungi</taxon>
        <taxon>Dikarya</taxon>
        <taxon>Ascomycota</taxon>
        <taxon>Pezizomycotina</taxon>
        <taxon>Eurotiomycetes</taxon>
        <taxon>Eurotiomycetidae</taxon>
        <taxon>Onygenales</taxon>
        <taxon>Arthrodermataceae</taxon>
        <taxon>Microsporum</taxon>
    </lineage>
</organism>